<dbReference type="AlphaFoldDB" id="H2ZNC5"/>
<name>H2ZNC5_CIOSA</name>
<dbReference type="InParanoid" id="H2ZNC5"/>
<accession>H2ZNC5</accession>
<feature type="region of interest" description="Disordered" evidence="1">
    <location>
        <begin position="43"/>
        <end position="77"/>
    </location>
</feature>
<organism evidence="3 4">
    <name type="scientific">Ciona savignyi</name>
    <name type="common">Pacific transparent sea squirt</name>
    <dbReference type="NCBI Taxonomy" id="51511"/>
    <lineage>
        <taxon>Eukaryota</taxon>
        <taxon>Metazoa</taxon>
        <taxon>Chordata</taxon>
        <taxon>Tunicata</taxon>
        <taxon>Ascidiacea</taxon>
        <taxon>Phlebobranchia</taxon>
        <taxon>Cionidae</taxon>
        <taxon>Ciona</taxon>
    </lineage>
</organism>
<protein>
    <submittedName>
        <fullName evidence="3">Uncharacterized protein</fullName>
    </submittedName>
</protein>
<evidence type="ECO:0000313" key="4">
    <source>
        <dbReference type="Proteomes" id="UP000007875"/>
    </source>
</evidence>
<proteinExistence type="predicted"/>
<feature type="compositionally biased region" description="Low complexity" evidence="1">
    <location>
        <begin position="45"/>
        <end position="59"/>
    </location>
</feature>
<sequence length="176" mass="19349">VVVLGFSQKIISCIVIAVCLATVIVCLIILFRVPDLFEPPGRKLSTSSKSGSFTSDSETNGLLPRRSCDSESLSNELSPSIPLKWWEFRSGKNQLTRHIVLLSLLAISLFVGLTITAWRLSDHNMLSGIYFEVSFLDSVFNFGQSFFVFLIFGIDTELIIEPFMKAGAASSCGTTL</sequence>
<dbReference type="Ensembl" id="ENSCSAVT00000019298.1">
    <property type="protein sequence ID" value="ENSCSAVP00000019091.1"/>
    <property type="gene ID" value="ENSCSAVG00000011205.1"/>
</dbReference>
<feature type="transmembrane region" description="Helical" evidence="2">
    <location>
        <begin position="140"/>
        <end position="160"/>
    </location>
</feature>
<feature type="transmembrane region" description="Helical" evidence="2">
    <location>
        <begin position="6"/>
        <end position="33"/>
    </location>
</feature>
<dbReference type="HOGENOM" id="CLU_1528533_0_0_1"/>
<keyword evidence="2" id="KW-1133">Transmembrane helix</keyword>
<evidence type="ECO:0000313" key="3">
    <source>
        <dbReference type="Ensembl" id="ENSCSAVP00000019091.1"/>
    </source>
</evidence>
<evidence type="ECO:0000256" key="2">
    <source>
        <dbReference type="SAM" id="Phobius"/>
    </source>
</evidence>
<keyword evidence="2" id="KW-0812">Transmembrane</keyword>
<evidence type="ECO:0000256" key="1">
    <source>
        <dbReference type="SAM" id="MobiDB-lite"/>
    </source>
</evidence>
<dbReference type="eggNOG" id="ENOG502SW90">
    <property type="taxonomic scope" value="Eukaryota"/>
</dbReference>
<reference evidence="3" key="2">
    <citation type="submission" date="2025-08" db="UniProtKB">
        <authorList>
            <consortium name="Ensembl"/>
        </authorList>
    </citation>
    <scope>IDENTIFICATION</scope>
</reference>
<reference evidence="3" key="3">
    <citation type="submission" date="2025-09" db="UniProtKB">
        <authorList>
            <consortium name="Ensembl"/>
        </authorList>
    </citation>
    <scope>IDENTIFICATION</scope>
</reference>
<keyword evidence="4" id="KW-1185">Reference proteome</keyword>
<dbReference type="Proteomes" id="UP000007875">
    <property type="component" value="Unassembled WGS sequence"/>
</dbReference>
<reference evidence="4" key="1">
    <citation type="submission" date="2003-08" db="EMBL/GenBank/DDBJ databases">
        <authorList>
            <person name="Birren B."/>
            <person name="Nusbaum C."/>
            <person name="Abebe A."/>
            <person name="Abouelleil A."/>
            <person name="Adekoya E."/>
            <person name="Ait-zahra M."/>
            <person name="Allen N."/>
            <person name="Allen T."/>
            <person name="An P."/>
            <person name="Anderson M."/>
            <person name="Anderson S."/>
            <person name="Arachchi H."/>
            <person name="Armbruster J."/>
            <person name="Bachantsang P."/>
            <person name="Baldwin J."/>
            <person name="Barry A."/>
            <person name="Bayul T."/>
            <person name="Blitshsteyn B."/>
            <person name="Bloom T."/>
            <person name="Blye J."/>
            <person name="Boguslavskiy L."/>
            <person name="Borowsky M."/>
            <person name="Boukhgalter B."/>
            <person name="Brunache A."/>
            <person name="Butler J."/>
            <person name="Calixte N."/>
            <person name="Calvo S."/>
            <person name="Camarata J."/>
            <person name="Campo K."/>
            <person name="Chang J."/>
            <person name="Cheshatsang Y."/>
            <person name="Citroen M."/>
            <person name="Collymore A."/>
            <person name="Considine T."/>
            <person name="Cook A."/>
            <person name="Cooke P."/>
            <person name="Corum B."/>
            <person name="Cuomo C."/>
            <person name="David R."/>
            <person name="Dawoe T."/>
            <person name="Degray S."/>
            <person name="Dodge S."/>
            <person name="Dooley K."/>
            <person name="Dorje P."/>
            <person name="Dorjee K."/>
            <person name="Dorris L."/>
            <person name="Duffey N."/>
            <person name="Dupes A."/>
            <person name="Elkins T."/>
            <person name="Engels R."/>
            <person name="Erickson J."/>
            <person name="Farina A."/>
            <person name="Faro S."/>
            <person name="Ferreira P."/>
            <person name="Fischer H."/>
            <person name="Fitzgerald M."/>
            <person name="Foley K."/>
            <person name="Gage D."/>
            <person name="Galagan J."/>
            <person name="Gearin G."/>
            <person name="Gnerre S."/>
            <person name="Gnirke A."/>
            <person name="Goyette A."/>
            <person name="Graham J."/>
            <person name="Grandbois E."/>
            <person name="Gyaltsen K."/>
            <person name="Hafez N."/>
            <person name="Hagopian D."/>
            <person name="Hagos B."/>
            <person name="Hall J."/>
            <person name="Hatcher B."/>
            <person name="Heller A."/>
            <person name="Higgins H."/>
            <person name="Honan T."/>
            <person name="Horn A."/>
            <person name="Houde N."/>
            <person name="Hughes L."/>
            <person name="Hulme W."/>
            <person name="Husby E."/>
            <person name="Iliev I."/>
            <person name="Jaffe D."/>
            <person name="Jones C."/>
            <person name="Kamal M."/>
            <person name="Kamat A."/>
            <person name="Kamvysselis M."/>
            <person name="Karlsson E."/>
            <person name="Kells C."/>
            <person name="Kieu A."/>
            <person name="Kisner P."/>
            <person name="Kodira C."/>
            <person name="Kulbokas E."/>
            <person name="Labutti K."/>
            <person name="Lama D."/>
            <person name="Landers T."/>
            <person name="Leger J."/>
            <person name="Levine S."/>
            <person name="Lewis D."/>
            <person name="Lewis T."/>
            <person name="Lindblad-toh K."/>
            <person name="Liu X."/>
            <person name="Lokyitsang T."/>
            <person name="Lokyitsang Y."/>
            <person name="Lucien O."/>
            <person name="Lui A."/>
            <person name="Ma L.J."/>
            <person name="Mabbitt R."/>
            <person name="Macdonald J."/>
            <person name="Maclean C."/>
            <person name="Major J."/>
            <person name="Manning J."/>
            <person name="Marabella R."/>
            <person name="Maru K."/>
            <person name="Matthews C."/>
            <person name="Mauceli E."/>
            <person name="Mccarthy M."/>
            <person name="Mcdonough S."/>
            <person name="Mcghee T."/>
            <person name="Meldrim J."/>
            <person name="Meneus L."/>
            <person name="Mesirov J."/>
            <person name="Mihalev A."/>
            <person name="Mihova T."/>
            <person name="Mikkelsen T."/>
            <person name="Mlenga V."/>
            <person name="Moru K."/>
            <person name="Mozes J."/>
            <person name="Mulrain L."/>
            <person name="Munson G."/>
            <person name="Naylor J."/>
            <person name="Newes C."/>
            <person name="Nguyen C."/>
            <person name="Nguyen N."/>
            <person name="Nguyen T."/>
            <person name="Nicol R."/>
            <person name="Nielsen C."/>
            <person name="Nizzari M."/>
            <person name="Norbu C."/>
            <person name="Norbu N."/>
            <person name="O'donnell P."/>
            <person name="Okoawo O."/>
            <person name="O'leary S."/>
            <person name="Omotosho B."/>
            <person name="O'neill K."/>
            <person name="Osman S."/>
            <person name="Parker S."/>
            <person name="Perrin D."/>
            <person name="Phunkhang P."/>
            <person name="Piqani B."/>
            <person name="Purcell S."/>
            <person name="Rachupka T."/>
            <person name="Ramasamy U."/>
            <person name="Rameau R."/>
            <person name="Ray V."/>
            <person name="Raymond C."/>
            <person name="Retta R."/>
            <person name="Richardson S."/>
            <person name="Rise C."/>
            <person name="Rodriguez J."/>
            <person name="Rogers J."/>
            <person name="Rogov P."/>
            <person name="Rutman M."/>
            <person name="Schupbach R."/>
            <person name="Seaman C."/>
            <person name="Settipalli S."/>
            <person name="Sharpe T."/>
            <person name="Sheridan J."/>
            <person name="Sherpa N."/>
            <person name="Shi J."/>
            <person name="Smirnov S."/>
            <person name="Smith C."/>
            <person name="Sougnez C."/>
            <person name="Spencer B."/>
            <person name="Stalker J."/>
            <person name="Stange-thomann N."/>
            <person name="Stavropoulos S."/>
            <person name="Stetson K."/>
            <person name="Stone C."/>
            <person name="Stone S."/>
            <person name="Stubbs M."/>
            <person name="Talamas J."/>
            <person name="Tchuinga P."/>
            <person name="Tenzing P."/>
            <person name="Tesfaye S."/>
            <person name="Theodore J."/>
            <person name="Thoulutsang Y."/>
            <person name="Topham K."/>
            <person name="Towey S."/>
            <person name="Tsamla T."/>
            <person name="Tsomo N."/>
            <person name="Vallee D."/>
            <person name="Vassiliev H."/>
            <person name="Venkataraman V."/>
            <person name="Vinson J."/>
            <person name="Vo A."/>
            <person name="Wade C."/>
            <person name="Wang S."/>
            <person name="Wangchuk T."/>
            <person name="Wangdi T."/>
            <person name="Whittaker C."/>
            <person name="Wilkinson J."/>
            <person name="Wu Y."/>
            <person name="Wyman D."/>
            <person name="Yadav S."/>
            <person name="Yang S."/>
            <person name="Yang X."/>
            <person name="Yeager S."/>
            <person name="Yee E."/>
            <person name="Young G."/>
            <person name="Zainoun J."/>
            <person name="Zembeck L."/>
            <person name="Zimmer A."/>
            <person name="Zody M."/>
            <person name="Lander E."/>
        </authorList>
    </citation>
    <scope>NUCLEOTIDE SEQUENCE [LARGE SCALE GENOMIC DNA]</scope>
</reference>
<feature type="transmembrane region" description="Helical" evidence="2">
    <location>
        <begin position="99"/>
        <end position="120"/>
    </location>
</feature>
<keyword evidence="2" id="KW-0472">Membrane</keyword>